<evidence type="ECO:0000256" key="2">
    <source>
        <dbReference type="ARBA" id="ARBA00022692"/>
    </source>
</evidence>
<comment type="subcellular location">
    <subcellularLocation>
        <location evidence="6">Endomembrane system</location>
        <topology evidence="6">Single-pass membrane protein</topology>
    </subcellularLocation>
    <subcellularLocation>
        <location evidence="1">Nucleus membrane</location>
    </subcellularLocation>
</comment>
<evidence type="ECO:0000313" key="7">
    <source>
        <dbReference type="EMBL" id="CAB9518056.1"/>
    </source>
</evidence>
<dbReference type="InterPro" id="IPR008547">
    <property type="entry name" value="DUF829_TMEM53"/>
</dbReference>
<dbReference type="GO" id="GO:0031965">
    <property type="term" value="C:nuclear membrane"/>
    <property type="evidence" value="ECO:0007669"/>
    <property type="project" value="UniProtKB-SubCell"/>
</dbReference>
<evidence type="ECO:0000256" key="5">
    <source>
        <dbReference type="ARBA" id="ARBA00023242"/>
    </source>
</evidence>
<accession>A0A9N8EEZ6</accession>
<dbReference type="EMBL" id="CAICTM010000901">
    <property type="protein sequence ID" value="CAB9518056.1"/>
    <property type="molecule type" value="Genomic_DNA"/>
</dbReference>
<dbReference type="PANTHER" id="PTHR12265">
    <property type="entry name" value="TRANSMEMBRANE PROTEIN 53"/>
    <property type="match status" value="1"/>
</dbReference>
<comment type="caution">
    <text evidence="7">The sequence shown here is derived from an EMBL/GenBank/DDBJ whole genome shotgun (WGS) entry which is preliminary data.</text>
</comment>
<evidence type="ECO:0000256" key="4">
    <source>
        <dbReference type="ARBA" id="ARBA00023136"/>
    </source>
</evidence>
<reference evidence="7" key="1">
    <citation type="submission" date="2020-06" db="EMBL/GenBank/DDBJ databases">
        <authorList>
            <consortium name="Plant Systems Biology data submission"/>
        </authorList>
    </citation>
    <scope>NUCLEOTIDE SEQUENCE</scope>
    <source>
        <strain evidence="7">D6</strain>
    </source>
</reference>
<keyword evidence="3" id="KW-1133">Transmembrane helix</keyword>
<proteinExistence type="predicted"/>
<dbReference type="Proteomes" id="UP001153069">
    <property type="component" value="Unassembled WGS sequence"/>
</dbReference>
<gene>
    <name evidence="7" type="ORF">SEMRO_903_G218200.1</name>
</gene>
<keyword evidence="2 7" id="KW-0812">Transmembrane</keyword>
<dbReference type="AlphaFoldDB" id="A0A9N8EEZ6"/>
<dbReference type="Pfam" id="PF05705">
    <property type="entry name" value="DUF829"/>
    <property type="match status" value="1"/>
</dbReference>
<organism evidence="7 8">
    <name type="scientific">Seminavis robusta</name>
    <dbReference type="NCBI Taxonomy" id="568900"/>
    <lineage>
        <taxon>Eukaryota</taxon>
        <taxon>Sar</taxon>
        <taxon>Stramenopiles</taxon>
        <taxon>Ochrophyta</taxon>
        <taxon>Bacillariophyta</taxon>
        <taxon>Bacillariophyceae</taxon>
        <taxon>Bacillariophycidae</taxon>
        <taxon>Naviculales</taxon>
        <taxon>Naviculaceae</taxon>
        <taxon>Seminavis</taxon>
    </lineage>
</organism>
<protein>
    <submittedName>
        <fullName evidence="7">Transmembrane protein 53</fullName>
    </submittedName>
</protein>
<keyword evidence="8" id="KW-1185">Reference proteome</keyword>
<evidence type="ECO:0000256" key="3">
    <source>
        <dbReference type="ARBA" id="ARBA00022989"/>
    </source>
</evidence>
<keyword evidence="4" id="KW-0472">Membrane</keyword>
<sequence length="278" mass="31251">MPNSSKPKLVVEAPPNGDQPKAVVILLGWFGAQFRHLKKYADLYEQCGCTTISAILDKKSIMFINLVKTDALVNLVVKEACKHLRQGGDDVPLICHAFSNGGCVPLYRMQKQMMEKINTNNNAEDVDNWKLIRDRYQLGGEIIDSAPIFPDAAAFGRAIRTALPNRVLSSTAIFFVSIYQNSQNSVMKARGKKPYPDKFWSHWEDSPQYAGVQAFIYTTADTILPYEKLDELVETRKAHEGANVLVERFGDSDHVQLLKDHKEEYCSLIGRVLDGSQK</sequence>
<evidence type="ECO:0000313" key="8">
    <source>
        <dbReference type="Proteomes" id="UP001153069"/>
    </source>
</evidence>
<evidence type="ECO:0000256" key="6">
    <source>
        <dbReference type="ARBA" id="ARBA00037847"/>
    </source>
</evidence>
<keyword evidence="5" id="KW-0539">Nucleus</keyword>
<dbReference type="OrthoDB" id="67864at2759"/>
<dbReference type="PANTHER" id="PTHR12265:SF30">
    <property type="entry name" value="TRANSMEMBRANE PROTEIN 53"/>
    <property type="match status" value="1"/>
</dbReference>
<name>A0A9N8EEZ6_9STRA</name>
<evidence type="ECO:0000256" key="1">
    <source>
        <dbReference type="ARBA" id="ARBA00004126"/>
    </source>
</evidence>